<dbReference type="KEGG" id="nbv:T478_0945"/>
<dbReference type="AlphaFoldDB" id="A0A0A7UYF0"/>
<name>A0A0A7UYF0_9ARCH</name>
<keyword evidence="4" id="KW-1185">Reference proteome</keyword>
<accession>A0A0A7UYF0</accession>
<reference evidence="2 4" key="4">
    <citation type="submission" date="2018-04" db="EMBL/GenBank/DDBJ databases">
        <title>Transcriptomics of ammonia oxidizing archaea.</title>
        <authorList>
            <person name="Carini P."/>
        </authorList>
    </citation>
    <scope>NUCLEOTIDE SEQUENCE [LARGE SCALE GENOMIC DNA]</scope>
    <source>
        <strain evidence="2 4">U25</strain>
    </source>
</reference>
<dbReference type="EMBL" id="LXWN01000001">
    <property type="protein sequence ID" value="PTL88174.1"/>
    <property type="molecule type" value="Genomic_DNA"/>
</dbReference>
<reference evidence="2" key="2">
    <citation type="submission" date="2016-05" db="EMBL/GenBank/DDBJ databases">
        <authorList>
            <person name="Lavstsen T."/>
            <person name="Jespersen J.S."/>
        </authorList>
    </citation>
    <scope>NUCLEOTIDE SEQUENCE [LARGE SCALE GENOMIC DNA]</scope>
    <source>
        <strain evidence="2">U25</strain>
    </source>
</reference>
<evidence type="ECO:0000313" key="1">
    <source>
        <dbReference type="EMBL" id="AJA91839.1"/>
    </source>
</evidence>
<dbReference type="Proteomes" id="UP000030944">
    <property type="component" value="Chromosome"/>
</dbReference>
<proteinExistence type="predicted"/>
<evidence type="ECO:0000313" key="3">
    <source>
        <dbReference type="Proteomes" id="UP000030944"/>
    </source>
</evidence>
<dbReference type="STRING" id="1410606.T478_0945"/>
<dbReference type="OrthoDB" id="7828at2157"/>
<reference evidence="4" key="3">
    <citation type="submission" date="2016-05" db="EMBL/GenBank/DDBJ databases">
        <authorList>
            <person name="Dupont C."/>
            <person name="Santoro A."/>
        </authorList>
    </citation>
    <scope>NUCLEOTIDE SEQUENCE [LARGE SCALE GENOMIC DNA]</scope>
    <source>
        <strain evidence="4">U25</strain>
    </source>
</reference>
<protein>
    <recommendedName>
        <fullName evidence="5">Zinc finger, C2H2 type</fullName>
    </recommendedName>
</protein>
<dbReference type="HOGENOM" id="CLU_2032755_0_0_2"/>
<evidence type="ECO:0008006" key="5">
    <source>
        <dbReference type="Google" id="ProtNLM"/>
    </source>
</evidence>
<dbReference type="RefSeq" id="WP_048105525.1">
    <property type="nucleotide sequence ID" value="NZ_CP007026.1"/>
</dbReference>
<dbReference type="Proteomes" id="UP000241022">
    <property type="component" value="Unassembled WGS sequence"/>
</dbReference>
<sequence length="123" mass="13876">MITVDCHEVESIQNELLIYVADNVAAIPNIKYHEFVLSPIEEEGTIDTNEVVTSIKEFLESIGEQRNFAVISRGEIISIESIAGKTIERDSKQSAEGLFSCPHCGHITPYETVHQTHMKIHYF</sequence>
<dbReference type="GeneID" id="24816834"/>
<dbReference type="EMBL" id="CP007026">
    <property type="protein sequence ID" value="AJA91839.1"/>
    <property type="molecule type" value="Genomic_DNA"/>
</dbReference>
<organism evidence="1 3">
    <name type="scientific">Candidatus Nitrosopelagicus brevis</name>
    <dbReference type="NCBI Taxonomy" id="1410606"/>
    <lineage>
        <taxon>Archaea</taxon>
        <taxon>Nitrososphaerota</taxon>
    </lineage>
</organism>
<reference evidence="1 3" key="1">
    <citation type="journal article" date="2015" name="Proc. Natl. Acad. Sci. U.S.A.">
        <title>Genomic and proteomic characterization of "Candidatus Nitrosopelagicus brevis": An ammonia-oxidizing archaeon from the open ocean.</title>
        <authorList>
            <person name="Santoro A.E."/>
            <person name="Dupont C.L."/>
            <person name="Richter R.A."/>
            <person name="Craig M.T."/>
            <person name="Carini P."/>
            <person name="McIlvin M.R."/>
            <person name="Yang Y."/>
            <person name="Orsi W.D."/>
            <person name="Moran D.M."/>
            <person name="Saito M.A."/>
        </authorList>
    </citation>
    <scope>NUCLEOTIDE SEQUENCE [LARGE SCALE GENOMIC DNA]</scope>
    <source>
        <strain evidence="1">CN25</strain>
        <strain evidence="3">V2</strain>
    </source>
</reference>
<evidence type="ECO:0000313" key="4">
    <source>
        <dbReference type="Proteomes" id="UP000241022"/>
    </source>
</evidence>
<gene>
    <name evidence="2" type="ORF">A7X95_02585</name>
    <name evidence="1" type="ORF">T478_0945</name>
</gene>
<evidence type="ECO:0000313" key="2">
    <source>
        <dbReference type="EMBL" id="PTL88174.1"/>
    </source>
</evidence>